<comment type="subcellular location">
    <subcellularLocation>
        <location evidence="7">Cell inner membrane</location>
        <topology evidence="7">Multi-pass membrane protein</topology>
    </subcellularLocation>
    <subcellularLocation>
        <location evidence="1">Cell membrane</location>
        <topology evidence="1">Multi-pass membrane protein</topology>
    </subcellularLocation>
</comment>
<dbReference type="Gene3D" id="3.30.70.100">
    <property type="match status" value="1"/>
</dbReference>
<dbReference type="InterPro" id="IPR011066">
    <property type="entry name" value="MscS_channel_C_sf"/>
</dbReference>
<comment type="caution">
    <text evidence="11">The sequence shown here is derived from an EMBL/GenBank/DDBJ whole genome shotgun (WGS) entry which is preliminary data.</text>
</comment>
<dbReference type="Gene3D" id="2.30.30.60">
    <property type="match status" value="1"/>
</dbReference>
<dbReference type="Pfam" id="PF00924">
    <property type="entry name" value="MS_channel_2nd"/>
    <property type="match status" value="1"/>
</dbReference>
<keyword evidence="5 7" id="KW-1133">Transmembrane helix</keyword>
<feature type="transmembrane region" description="Helical" evidence="7">
    <location>
        <begin position="87"/>
        <end position="116"/>
    </location>
</feature>
<evidence type="ECO:0000256" key="6">
    <source>
        <dbReference type="ARBA" id="ARBA00023136"/>
    </source>
</evidence>
<dbReference type="SUPFAM" id="SSF50182">
    <property type="entry name" value="Sm-like ribonucleoproteins"/>
    <property type="match status" value="1"/>
</dbReference>
<dbReference type="SUPFAM" id="SSF82689">
    <property type="entry name" value="Mechanosensitive channel protein MscS (YggB), C-terminal domain"/>
    <property type="match status" value="1"/>
</dbReference>
<evidence type="ECO:0000313" key="12">
    <source>
        <dbReference type="Proteomes" id="UP000254771"/>
    </source>
</evidence>
<dbReference type="PANTHER" id="PTHR30221">
    <property type="entry name" value="SMALL-CONDUCTANCE MECHANOSENSITIVE CHANNEL"/>
    <property type="match status" value="1"/>
</dbReference>
<dbReference type="InterPro" id="IPR049278">
    <property type="entry name" value="MS_channel_C"/>
</dbReference>
<dbReference type="GO" id="GO:0008381">
    <property type="term" value="F:mechanosensitive monoatomic ion channel activity"/>
    <property type="evidence" value="ECO:0007669"/>
    <property type="project" value="InterPro"/>
</dbReference>
<dbReference type="InterPro" id="IPR011014">
    <property type="entry name" value="MscS_channel_TM-2"/>
</dbReference>
<accession>A0A370DCT5</accession>
<dbReference type="PANTHER" id="PTHR30221:SF1">
    <property type="entry name" value="SMALL-CONDUCTANCE MECHANOSENSITIVE CHANNEL"/>
    <property type="match status" value="1"/>
</dbReference>
<dbReference type="InterPro" id="IPR049142">
    <property type="entry name" value="MS_channel_1st"/>
</dbReference>
<dbReference type="InterPro" id="IPR023408">
    <property type="entry name" value="MscS_beta-dom_sf"/>
</dbReference>
<feature type="transmembrane region" description="Helical" evidence="7">
    <location>
        <begin position="54"/>
        <end position="75"/>
    </location>
</feature>
<comment type="function">
    <text evidence="7">Mechanosensitive channel that participates in the regulation of osmotic pressure changes within the cell, opening in response to stretch forces in the membrane lipid bilayer, without the need for other proteins. Contributes to normal resistance to hypoosmotic shock. Forms an ion channel of 1.0 nanosiemens conductance with a slight preference for anions.</text>
</comment>
<reference evidence="11 12" key="1">
    <citation type="journal article" date="2018" name="ISME J.">
        <title>Endosymbiont genomes yield clues of tubeworm success.</title>
        <authorList>
            <person name="Li Y."/>
            <person name="Liles M.R."/>
            <person name="Halanych K.M."/>
        </authorList>
    </citation>
    <scope>NUCLEOTIDE SEQUENCE [LARGE SCALE GENOMIC DNA]</scope>
    <source>
        <strain evidence="11">A1462</strain>
    </source>
</reference>
<gene>
    <name evidence="11" type="ORF">DIZ78_16895</name>
</gene>
<dbReference type="GO" id="GO:0005886">
    <property type="term" value="C:plasma membrane"/>
    <property type="evidence" value="ECO:0007669"/>
    <property type="project" value="UniProtKB-SubCell"/>
</dbReference>
<dbReference type="InterPro" id="IPR006685">
    <property type="entry name" value="MscS_channel_2nd"/>
</dbReference>
<comment type="caution">
    <text evidence="7">Lacks conserved residue(s) required for the propagation of feature annotation.</text>
</comment>
<keyword evidence="4 7" id="KW-0812">Transmembrane</keyword>
<dbReference type="EMBL" id="QFXE01000021">
    <property type="protein sequence ID" value="RDH82097.1"/>
    <property type="molecule type" value="Genomic_DNA"/>
</dbReference>
<keyword evidence="7" id="KW-0813">Transport</keyword>
<evidence type="ECO:0000259" key="8">
    <source>
        <dbReference type="Pfam" id="PF00924"/>
    </source>
</evidence>
<sequence length="273" mass="29797">MEISVEQILNAYVIPWGTKIIMALLVFVIGRWIARLLVRGLEKVMVKGKVDQMLISFLSNIAYAALLAVIVLAALEQLGVNTTSALAILGAAGLAVGLALKDSLSSFAAGVMLIIFRPFKLGDLIEAGGEMGVVEEIRIFHTMLKTGDNREITMPNAQIYGGTIVNYSARDTRRIDLVIGIGYDDDIKKARDLINDILAANDTVLENPAPTVMLLTLNDSSVDFAVRPWVKSSDYWTTRADLLETVKTTFDKEGISIPYPQQDIHLFKADAAA</sequence>
<feature type="domain" description="Mechanosensitive ion channel MscS C-terminal" evidence="9">
    <location>
        <begin position="175"/>
        <end position="257"/>
    </location>
</feature>
<evidence type="ECO:0000256" key="2">
    <source>
        <dbReference type="ARBA" id="ARBA00008017"/>
    </source>
</evidence>
<feature type="transmembrane region" description="Helical" evidence="7">
    <location>
        <begin position="12"/>
        <end position="34"/>
    </location>
</feature>
<dbReference type="InterPro" id="IPR010920">
    <property type="entry name" value="LSM_dom_sf"/>
</dbReference>
<dbReference type="Pfam" id="PF21088">
    <property type="entry name" value="MS_channel_1st"/>
    <property type="match status" value="1"/>
</dbReference>
<keyword evidence="6 7" id="KW-0472">Membrane</keyword>
<evidence type="ECO:0000256" key="3">
    <source>
        <dbReference type="ARBA" id="ARBA00022475"/>
    </source>
</evidence>
<dbReference type="AlphaFoldDB" id="A0A370DCT5"/>
<name>A0A370DCT5_9GAMM</name>
<dbReference type="Pfam" id="PF05552">
    <property type="entry name" value="MS_channel_1st_1"/>
    <property type="match status" value="1"/>
</dbReference>
<dbReference type="Pfam" id="PF21082">
    <property type="entry name" value="MS_channel_3rd"/>
    <property type="match status" value="1"/>
</dbReference>
<evidence type="ECO:0000256" key="5">
    <source>
        <dbReference type="ARBA" id="ARBA00022989"/>
    </source>
</evidence>
<evidence type="ECO:0000256" key="7">
    <source>
        <dbReference type="RuleBase" id="RU369025"/>
    </source>
</evidence>
<comment type="subunit">
    <text evidence="7">Homoheptamer.</text>
</comment>
<dbReference type="InterPro" id="IPR008910">
    <property type="entry name" value="MSC_TM_helix"/>
</dbReference>
<keyword evidence="12" id="KW-1185">Reference proteome</keyword>
<evidence type="ECO:0000313" key="11">
    <source>
        <dbReference type="EMBL" id="RDH82097.1"/>
    </source>
</evidence>
<keyword evidence="7" id="KW-0407">Ion channel</keyword>
<feature type="domain" description="Mechanosensitive ion channel MscS" evidence="8">
    <location>
        <begin position="102"/>
        <end position="168"/>
    </location>
</feature>
<keyword evidence="7" id="KW-0997">Cell inner membrane</keyword>
<comment type="similarity">
    <text evidence="2 7">Belongs to the MscS (TC 1.A.23) family.</text>
</comment>
<keyword evidence="3" id="KW-1003">Cell membrane</keyword>
<evidence type="ECO:0000259" key="10">
    <source>
        <dbReference type="Pfam" id="PF21088"/>
    </source>
</evidence>
<dbReference type="InterPro" id="IPR045275">
    <property type="entry name" value="MscS_archaea/bacteria_type"/>
</dbReference>
<protein>
    <recommendedName>
        <fullName evidence="7">Small-conductance mechanosensitive channel</fullName>
    </recommendedName>
</protein>
<evidence type="ECO:0000256" key="4">
    <source>
        <dbReference type="ARBA" id="ARBA00022692"/>
    </source>
</evidence>
<evidence type="ECO:0000259" key="9">
    <source>
        <dbReference type="Pfam" id="PF21082"/>
    </source>
</evidence>
<proteinExistence type="inferred from homology"/>
<dbReference type="Gene3D" id="1.10.287.1260">
    <property type="match status" value="1"/>
</dbReference>
<keyword evidence="7" id="KW-0406">Ion transport</keyword>
<dbReference type="Proteomes" id="UP000254771">
    <property type="component" value="Unassembled WGS sequence"/>
</dbReference>
<dbReference type="SUPFAM" id="SSF82861">
    <property type="entry name" value="Mechanosensitive channel protein MscS (YggB), transmembrane region"/>
    <property type="match status" value="1"/>
</dbReference>
<organism evidence="11 12">
    <name type="scientific">endosymbiont of Escarpia spicata</name>
    <dbReference type="NCBI Taxonomy" id="2200908"/>
    <lineage>
        <taxon>Bacteria</taxon>
        <taxon>Pseudomonadati</taxon>
        <taxon>Pseudomonadota</taxon>
        <taxon>Gammaproteobacteria</taxon>
        <taxon>sulfur-oxidizing symbionts</taxon>
    </lineage>
</organism>
<feature type="domain" description="Mechanosensitive ion channel transmembrane helices 2/3" evidence="10">
    <location>
        <begin position="60"/>
        <end position="101"/>
    </location>
</feature>
<evidence type="ECO:0000256" key="1">
    <source>
        <dbReference type="ARBA" id="ARBA00004651"/>
    </source>
</evidence>